<protein>
    <submittedName>
        <fullName evidence="2">Uncharacterized protein</fullName>
    </submittedName>
</protein>
<name>A0A9P7BF29_9ASCO</name>
<organism evidence="2 3">
    <name type="scientific">Pichia californica</name>
    <dbReference type="NCBI Taxonomy" id="460514"/>
    <lineage>
        <taxon>Eukaryota</taxon>
        <taxon>Fungi</taxon>
        <taxon>Dikarya</taxon>
        <taxon>Ascomycota</taxon>
        <taxon>Saccharomycotina</taxon>
        <taxon>Pichiomycetes</taxon>
        <taxon>Pichiales</taxon>
        <taxon>Pichiaceae</taxon>
        <taxon>Pichia</taxon>
    </lineage>
</organism>
<comment type="caution">
    <text evidence="2">The sequence shown here is derived from an EMBL/GenBank/DDBJ whole genome shotgun (WGS) entry which is preliminary data.</text>
</comment>
<evidence type="ECO:0000256" key="1">
    <source>
        <dbReference type="SAM" id="MobiDB-lite"/>
    </source>
</evidence>
<dbReference type="EMBL" id="PUHW01000146">
    <property type="protein sequence ID" value="KAG0688501.1"/>
    <property type="molecule type" value="Genomic_DNA"/>
</dbReference>
<sequence length="241" mass="27285">MSKFADINTLAVPLNNFSISMFTENQIEFHELDTKNIIIQKTINFSTKVCSDNSSSSQESTSFPLSEEPKLEEYSTDHLIMKPSNNILKDIKTEPEYVSFSSSGSSTVSLNDAVDPNTGESTGISDFILEDKLKRIPIEKTTESKILNKSQKRKRDFVKRLFKRIKGRYMEPVQEVEDLEETDNYVATLVPKNTFRRASEDNENNNDNSTSKDYKSILPPNSVIGTDADPVFQKLFLSTSI</sequence>
<accession>A0A9P7BF29</accession>
<dbReference type="AlphaFoldDB" id="A0A9P7BF29"/>
<evidence type="ECO:0000313" key="2">
    <source>
        <dbReference type="EMBL" id="KAG0688501.1"/>
    </source>
</evidence>
<gene>
    <name evidence="2" type="ORF">C6P40_000879</name>
</gene>
<proteinExistence type="predicted"/>
<reference evidence="2" key="1">
    <citation type="submission" date="2020-11" db="EMBL/GenBank/DDBJ databases">
        <title>Kefir isolates.</title>
        <authorList>
            <person name="Marcisauskas S."/>
            <person name="Kim Y."/>
            <person name="Blasche S."/>
        </authorList>
    </citation>
    <scope>NUCLEOTIDE SEQUENCE</scope>
    <source>
        <strain evidence="2">Olga-1</strain>
    </source>
</reference>
<evidence type="ECO:0000313" key="3">
    <source>
        <dbReference type="Proteomes" id="UP000697127"/>
    </source>
</evidence>
<dbReference type="Proteomes" id="UP000697127">
    <property type="component" value="Unassembled WGS sequence"/>
</dbReference>
<feature type="region of interest" description="Disordered" evidence="1">
    <location>
        <begin position="196"/>
        <end position="217"/>
    </location>
</feature>
<keyword evidence="3" id="KW-1185">Reference proteome</keyword>